<name>A0A6G1X1L2_9BACI</name>
<dbReference type="SUPFAM" id="SSF48008">
    <property type="entry name" value="GntR ligand-binding domain-like"/>
    <property type="match status" value="1"/>
</dbReference>
<evidence type="ECO:0000313" key="6">
    <source>
        <dbReference type="Proteomes" id="UP000480185"/>
    </source>
</evidence>
<keyword evidence="3" id="KW-0804">Transcription</keyword>
<dbReference type="PROSITE" id="PS50949">
    <property type="entry name" value="HTH_GNTR"/>
    <property type="match status" value="1"/>
</dbReference>
<evidence type="ECO:0000256" key="2">
    <source>
        <dbReference type="ARBA" id="ARBA00023125"/>
    </source>
</evidence>
<dbReference type="InterPro" id="IPR008920">
    <property type="entry name" value="TF_FadR/GntR_C"/>
</dbReference>
<gene>
    <name evidence="5" type="ORF">GH754_00665</name>
</gene>
<dbReference type="PANTHER" id="PTHR43537">
    <property type="entry name" value="TRANSCRIPTIONAL REGULATOR, GNTR FAMILY"/>
    <property type="match status" value="1"/>
</dbReference>
<dbReference type="Gene3D" id="1.10.10.10">
    <property type="entry name" value="Winged helix-like DNA-binding domain superfamily/Winged helix DNA-binding domain"/>
    <property type="match status" value="1"/>
</dbReference>
<dbReference type="InterPro" id="IPR036390">
    <property type="entry name" value="WH_DNA-bd_sf"/>
</dbReference>
<dbReference type="InterPro" id="IPR000524">
    <property type="entry name" value="Tscrpt_reg_HTH_GntR"/>
</dbReference>
<organism evidence="5 6">
    <name type="scientific">Salinibacillus xinjiangensis</name>
    <dbReference type="NCBI Taxonomy" id="1229268"/>
    <lineage>
        <taxon>Bacteria</taxon>
        <taxon>Bacillati</taxon>
        <taxon>Bacillota</taxon>
        <taxon>Bacilli</taxon>
        <taxon>Bacillales</taxon>
        <taxon>Bacillaceae</taxon>
        <taxon>Salinibacillus</taxon>
    </lineage>
</organism>
<dbReference type="Gene3D" id="1.20.120.530">
    <property type="entry name" value="GntR ligand-binding domain-like"/>
    <property type="match status" value="1"/>
</dbReference>
<dbReference type="InterPro" id="IPR000485">
    <property type="entry name" value="AsnC-type_HTH_dom"/>
</dbReference>
<sequence length="217" mass="24698">MSKTVDLRIGNREMLHNKVCTVLRKAILKGDLKPGERLVQTELAEQIGVSRMPVREALRTLEIEGLVTMEPHKGAIVRTISKEDIVEIYELRAILEPMALKKGIPNFTEEDLENLKKYHQQMVETDSDEVYTELNAKFHKLLFSRTQSPRLLGFIETISLGFAQDTPLIITGQIKKSNQEHEQILQSILNQNIEQAGNHLAHHISRTGEELITSLDK</sequence>
<dbReference type="GO" id="GO:0003700">
    <property type="term" value="F:DNA-binding transcription factor activity"/>
    <property type="evidence" value="ECO:0007669"/>
    <property type="project" value="InterPro"/>
</dbReference>
<dbReference type="OrthoDB" id="2592645at2"/>
<dbReference type="PRINTS" id="PR00033">
    <property type="entry name" value="HTHASNC"/>
</dbReference>
<dbReference type="Pfam" id="PF07729">
    <property type="entry name" value="FCD"/>
    <property type="match status" value="1"/>
</dbReference>
<dbReference type="RefSeq" id="WP_153726806.1">
    <property type="nucleotide sequence ID" value="NZ_WJNH01000001.1"/>
</dbReference>
<comment type="caution">
    <text evidence="5">The sequence shown here is derived from an EMBL/GenBank/DDBJ whole genome shotgun (WGS) entry which is preliminary data.</text>
</comment>
<keyword evidence="6" id="KW-1185">Reference proteome</keyword>
<dbReference type="InterPro" id="IPR011711">
    <property type="entry name" value="GntR_C"/>
</dbReference>
<dbReference type="PANTHER" id="PTHR43537:SF41">
    <property type="entry name" value="TRANSCRIPTIONAL REGULATORY PROTEIN"/>
    <property type="match status" value="1"/>
</dbReference>
<dbReference type="EMBL" id="WJNH01000001">
    <property type="protein sequence ID" value="MRG84832.1"/>
    <property type="molecule type" value="Genomic_DNA"/>
</dbReference>
<dbReference type="SUPFAM" id="SSF46785">
    <property type="entry name" value="Winged helix' DNA-binding domain"/>
    <property type="match status" value="1"/>
</dbReference>
<dbReference type="Pfam" id="PF00392">
    <property type="entry name" value="GntR"/>
    <property type="match status" value="1"/>
</dbReference>
<protein>
    <submittedName>
        <fullName evidence="5">FCD domain-containing protein</fullName>
    </submittedName>
</protein>
<evidence type="ECO:0000313" key="5">
    <source>
        <dbReference type="EMBL" id="MRG84832.1"/>
    </source>
</evidence>
<feature type="domain" description="HTH gntR-type" evidence="4">
    <location>
        <begin position="13"/>
        <end position="80"/>
    </location>
</feature>
<keyword evidence="1" id="KW-0805">Transcription regulation</keyword>
<dbReference type="SMART" id="SM00345">
    <property type="entry name" value="HTH_GNTR"/>
    <property type="match status" value="1"/>
</dbReference>
<dbReference type="GO" id="GO:0043565">
    <property type="term" value="F:sequence-specific DNA binding"/>
    <property type="evidence" value="ECO:0007669"/>
    <property type="project" value="InterPro"/>
</dbReference>
<dbReference type="PRINTS" id="PR00035">
    <property type="entry name" value="HTHGNTR"/>
</dbReference>
<evidence type="ECO:0000256" key="3">
    <source>
        <dbReference type="ARBA" id="ARBA00023163"/>
    </source>
</evidence>
<proteinExistence type="predicted"/>
<dbReference type="AlphaFoldDB" id="A0A6G1X1L2"/>
<dbReference type="Proteomes" id="UP000480185">
    <property type="component" value="Unassembled WGS sequence"/>
</dbReference>
<keyword evidence="2" id="KW-0238">DNA-binding</keyword>
<evidence type="ECO:0000259" key="4">
    <source>
        <dbReference type="PROSITE" id="PS50949"/>
    </source>
</evidence>
<dbReference type="CDD" id="cd07377">
    <property type="entry name" value="WHTH_GntR"/>
    <property type="match status" value="1"/>
</dbReference>
<reference evidence="5 6" key="1">
    <citation type="submission" date="2019-11" db="EMBL/GenBank/DDBJ databases">
        <authorList>
            <person name="Li J."/>
        </authorList>
    </citation>
    <scope>NUCLEOTIDE SEQUENCE [LARGE SCALE GENOMIC DNA]</scope>
    <source>
        <strain evidence="5 6">J4</strain>
    </source>
</reference>
<evidence type="ECO:0000256" key="1">
    <source>
        <dbReference type="ARBA" id="ARBA00023015"/>
    </source>
</evidence>
<dbReference type="InterPro" id="IPR036388">
    <property type="entry name" value="WH-like_DNA-bd_sf"/>
</dbReference>
<dbReference type="SMART" id="SM00895">
    <property type="entry name" value="FCD"/>
    <property type="match status" value="1"/>
</dbReference>
<accession>A0A6G1X1L2</accession>